<reference evidence="1" key="1">
    <citation type="journal article" date="2015" name="Genome Biol. Evol.">
        <title>Organellar Genomes of White Spruce (Picea glauca): Assembly and Annotation.</title>
        <authorList>
            <person name="Jackman S.D."/>
            <person name="Warren R.L."/>
            <person name="Gibb E.A."/>
            <person name="Vandervalk B.P."/>
            <person name="Mohamadi H."/>
            <person name="Chu J."/>
            <person name="Raymond A."/>
            <person name="Pleasance S."/>
            <person name="Coope R."/>
            <person name="Wildung M.R."/>
            <person name="Ritland C.E."/>
            <person name="Bousquet J."/>
            <person name="Jones S.J."/>
            <person name="Bohlmann J."/>
            <person name="Birol I."/>
        </authorList>
    </citation>
    <scope>NUCLEOTIDE SEQUENCE [LARGE SCALE GENOMIC DNA]</scope>
    <source>
        <tissue evidence="1">Flushing bud</tissue>
    </source>
</reference>
<proteinExistence type="predicted"/>
<evidence type="ECO:0000313" key="1">
    <source>
        <dbReference type="EMBL" id="KUM49654.1"/>
    </source>
</evidence>
<protein>
    <submittedName>
        <fullName evidence="1">Uncharacterized protein</fullName>
    </submittedName>
</protein>
<sequence length="77" mass="8601">MNIHPRLELDLPLLLSSLVPLPMLEQPNIGGGGLSAPKNNIEIRHFNNELAFSIRIRSKALLSFGGFSREVLYHHCP</sequence>
<organism evidence="1">
    <name type="scientific">Picea glauca</name>
    <name type="common">White spruce</name>
    <name type="synonym">Pinus glauca</name>
    <dbReference type="NCBI Taxonomy" id="3330"/>
    <lineage>
        <taxon>Eukaryota</taxon>
        <taxon>Viridiplantae</taxon>
        <taxon>Streptophyta</taxon>
        <taxon>Embryophyta</taxon>
        <taxon>Tracheophyta</taxon>
        <taxon>Spermatophyta</taxon>
        <taxon>Pinopsida</taxon>
        <taxon>Pinidae</taxon>
        <taxon>Conifers I</taxon>
        <taxon>Pinales</taxon>
        <taxon>Pinaceae</taxon>
        <taxon>Picea</taxon>
    </lineage>
</organism>
<name>A0A101M241_PICGL</name>
<comment type="caution">
    <text evidence="1">The sequence shown here is derived from an EMBL/GenBank/DDBJ whole genome shotgun (WGS) entry which is preliminary data.</text>
</comment>
<gene>
    <name evidence="1" type="ORF">ABT39_MTgene2880</name>
</gene>
<geneLocation type="mitochondrion" evidence="1"/>
<dbReference type="EMBL" id="LKAM01000002">
    <property type="protein sequence ID" value="KUM49654.1"/>
    <property type="molecule type" value="Genomic_DNA"/>
</dbReference>
<dbReference type="AlphaFoldDB" id="A0A101M241"/>
<keyword evidence="1" id="KW-0496">Mitochondrion</keyword>
<accession>A0A101M241</accession>